<protein>
    <submittedName>
        <fullName evidence="1">Uncharacterized protein</fullName>
    </submittedName>
</protein>
<gene>
    <name evidence="1" type="ORF">D0Z00_003310</name>
</gene>
<proteinExistence type="predicted"/>
<sequence>MSSVNEIKVQVHEKLVETGEYDRYVHHNTKFICDPLLMALILTPSSCTSLQAQLRLKLMESGWFDNVNELALDKLSTEENPQFDLIAQSLEEQALTKLRLLTPRLTTYESKELLKKFNFSLEKASFHLLSKKSASFDPLVPEINAIFNKYKDQEDPNDLGIEGTIAFVQDLGVDLEDPVTLALAYKLYSPRLGSFPRSLFILGWVELG</sequence>
<evidence type="ECO:0000313" key="2">
    <source>
        <dbReference type="Proteomes" id="UP000744676"/>
    </source>
</evidence>
<keyword evidence="2" id="KW-1185">Reference proteome</keyword>
<organism evidence="1 2">
    <name type="scientific">Geotrichum galactomycetum</name>
    <dbReference type="NCBI Taxonomy" id="27317"/>
    <lineage>
        <taxon>Eukaryota</taxon>
        <taxon>Fungi</taxon>
        <taxon>Dikarya</taxon>
        <taxon>Ascomycota</taxon>
        <taxon>Saccharomycotina</taxon>
        <taxon>Dipodascomycetes</taxon>
        <taxon>Dipodascales</taxon>
        <taxon>Dipodascaceae</taxon>
        <taxon>Geotrichum</taxon>
    </lineage>
</organism>
<accession>A0ACB6V1S5</accession>
<name>A0ACB6V1S5_9ASCO</name>
<comment type="caution">
    <text evidence="1">The sequence shown here is derived from an EMBL/GenBank/DDBJ whole genome shotgun (WGS) entry which is preliminary data.</text>
</comment>
<evidence type="ECO:0000313" key="1">
    <source>
        <dbReference type="EMBL" id="KAF5095021.1"/>
    </source>
</evidence>
<dbReference type="EMBL" id="QVQA01000140">
    <property type="protein sequence ID" value="KAF5095021.1"/>
    <property type="molecule type" value="Genomic_DNA"/>
</dbReference>
<reference evidence="1 2" key="1">
    <citation type="journal article" date="2020" name="Front. Microbiol.">
        <title>Phenotypic and Genetic Characterization of the Cheese Ripening Yeast Geotrichum candidum.</title>
        <authorList>
            <person name="Perkins V."/>
            <person name="Vignola S."/>
            <person name="Lessard M.H."/>
            <person name="Plante P.L."/>
            <person name="Corbeil J."/>
            <person name="Dugat-Bony E."/>
            <person name="Frenette M."/>
            <person name="Labrie S."/>
        </authorList>
    </citation>
    <scope>NUCLEOTIDE SEQUENCE [LARGE SCALE GENOMIC DNA]</scope>
    <source>
        <strain evidence="1 2">LMA-1147</strain>
    </source>
</reference>
<dbReference type="Proteomes" id="UP000744676">
    <property type="component" value="Unassembled WGS sequence"/>
</dbReference>